<dbReference type="AlphaFoldDB" id="A0A091DQN2"/>
<reference evidence="1 2" key="1">
    <citation type="submission" date="2013-11" db="EMBL/GenBank/DDBJ databases">
        <title>The Damaraland mole rat (Fukomys damarensis) genome and evolution of African mole rats.</title>
        <authorList>
            <person name="Gladyshev V.N."/>
            <person name="Fang X."/>
        </authorList>
    </citation>
    <scope>NUCLEOTIDE SEQUENCE [LARGE SCALE GENOMIC DNA]</scope>
    <source>
        <tissue evidence="1">Liver</tissue>
    </source>
</reference>
<organism evidence="1 2">
    <name type="scientific">Fukomys damarensis</name>
    <name type="common">Damaraland mole rat</name>
    <name type="synonym">Cryptomys damarensis</name>
    <dbReference type="NCBI Taxonomy" id="885580"/>
    <lineage>
        <taxon>Eukaryota</taxon>
        <taxon>Metazoa</taxon>
        <taxon>Chordata</taxon>
        <taxon>Craniata</taxon>
        <taxon>Vertebrata</taxon>
        <taxon>Euteleostomi</taxon>
        <taxon>Mammalia</taxon>
        <taxon>Eutheria</taxon>
        <taxon>Euarchontoglires</taxon>
        <taxon>Glires</taxon>
        <taxon>Rodentia</taxon>
        <taxon>Hystricomorpha</taxon>
        <taxon>Bathyergidae</taxon>
        <taxon>Fukomys</taxon>
    </lineage>
</organism>
<gene>
    <name evidence="1" type="ORF">H920_05790</name>
</gene>
<proteinExistence type="predicted"/>
<keyword evidence="2" id="KW-1185">Reference proteome</keyword>
<protein>
    <submittedName>
        <fullName evidence="1">Uncharacterized protein</fullName>
    </submittedName>
</protein>
<name>A0A091DQN2_FUKDA</name>
<sequence length="117" mass="13064">MSPAGEKNDPTPHPCPIHCSLVNDGAWCTLWKRKETLSFAIMDTRTGLCGCEERHLTSPTIEPYVSYRRERPNLPLTNTATLWAPWEKTEALIAAGVIGAFHTPQYRAAEVTAKRLT</sequence>
<dbReference type="Proteomes" id="UP000028990">
    <property type="component" value="Unassembled WGS sequence"/>
</dbReference>
<dbReference type="EMBL" id="KN122131">
    <property type="protein sequence ID" value="KFO32768.1"/>
    <property type="molecule type" value="Genomic_DNA"/>
</dbReference>
<accession>A0A091DQN2</accession>
<evidence type="ECO:0000313" key="2">
    <source>
        <dbReference type="Proteomes" id="UP000028990"/>
    </source>
</evidence>
<evidence type="ECO:0000313" key="1">
    <source>
        <dbReference type="EMBL" id="KFO32768.1"/>
    </source>
</evidence>